<gene>
    <name evidence="1" type="ORF">SMIM3I_00177</name>
</gene>
<dbReference type="Proteomes" id="UP000075442">
    <property type="component" value="Unassembled WGS sequence"/>
</dbReference>
<organism evidence="1 2">
    <name type="scientific">Streptococcus mitis</name>
    <dbReference type="NCBI Taxonomy" id="28037"/>
    <lineage>
        <taxon>Bacteria</taxon>
        <taxon>Bacillati</taxon>
        <taxon>Bacillota</taxon>
        <taxon>Bacilli</taxon>
        <taxon>Lactobacillales</taxon>
        <taxon>Streptococcaceae</taxon>
        <taxon>Streptococcus</taxon>
        <taxon>Streptococcus mitis group</taxon>
    </lineage>
</organism>
<name>A0A150NN38_STRMT</name>
<dbReference type="EMBL" id="LROU01000112">
    <property type="protein sequence ID" value="KYF34881.1"/>
    <property type="molecule type" value="Genomic_DNA"/>
</dbReference>
<evidence type="ECO:0000313" key="2">
    <source>
        <dbReference type="Proteomes" id="UP000075442"/>
    </source>
</evidence>
<accession>A0A150NN38</accession>
<dbReference type="AlphaFoldDB" id="A0A150NN38"/>
<protein>
    <submittedName>
        <fullName evidence="1">Uncharacterized protein</fullName>
    </submittedName>
</protein>
<comment type="caution">
    <text evidence="1">The sequence shown here is derived from an EMBL/GenBank/DDBJ whole genome shotgun (WGS) entry which is preliminary data.</text>
</comment>
<dbReference type="RefSeq" id="WP_061590146.1">
    <property type="nucleotide sequence ID" value="NZ_LROV01000007.1"/>
</dbReference>
<sequence length="182" mass="20571">MDIVDLYLEHGDFRTAVRLSGLPMHIAHIKLRKAGVLKIADKIQFGSKGAKLGGQAEQLFQTLVPDAVDANALFKKNNPVYDFVFKNMTIDVKYSSLYSGGKSNHWGIRCKGEQDFIVAFLEREQGAGIDRPYCLLIPMDFVDTKQMHISPGGSWFKEFQVEPEELRGILNDYAELREIGQF</sequence>
<reference evidence="1 2" key="1">
    <citation type="submission" date="2016-01" db="EMBL/GenBank/DDBJ databases">
        <title>Highly variable Streptococcus oralis 1 are common among viridans streptococci isolated from primates.</title>
        <authorList>
            <person name="Denapaite D."/>
            <person name="Rieger M."/>
            <person name="Koendgen S."/>
            <person name="Brueckner R."/>
            <person name="Ochigava I."/>
            <person name="Kappeler P."/>
            <person name="Maetz-Rensing K."/>
            <person name="Leendertz F."/>
        </authorList>
    </citation>
    <scope>NUCLEOTIDE SEQUENCE [LARGE SCALE GENOMIC DNA]</scope>
    <source>
        <strain evidence="1 2">M3-1</strain>
    </source>
</reference>
<evidence type="ECO:0000313" key="1">
    <source>
        <dbReference type="EMBL" id="KYF34881.1"/>
    </source>
</evidence>
<proteinExistence type="predicted"/>
<dbReference type="PATRIC" id="fig|28037.235.peg.1354"/>